<proteinExistence type="predicted"/>
<evidence type="ECO:0000313" key="2">
    <source>
        <dbReference type="Proteomes" id="UP000244649"/>
    </source>
</evidence>
<sequence>MVMALRARVDRKKNLMSGRPATPDDLTVLFERIDPVTETTLPEVSPATPTSVSRRTVLIGSAFAVPAITLTAATPALAVSGPTLAFNQPSYTAPGCSTISGVKITAQEAGAPKAGIAVTASLSTGYTFSDGSSSTTSTTGADGTVTLLAINVPSVGGSGTITATASGATSTTSTLTGTAPTFAAYLRSGTRTAGSGVPANAKPLSGGLFLTRDKDVIDAVTGKTLVKSVDAAGTLLRDGTDTWLATRYTDGTTGLVRNTTQLPTTGNVDPGSTPIGYTVFLSPDGRLVDGFANKQYATGIRSVGTITIDAAHVWWLALAKTDGTFSYIQGKTQNSTGVANTTEIPCPAIPAGSTPTAAGFLTTDGRLLDRTGNVLATNVAKVGTPFVTGSPARTPLQKTDGTATYLENNTEKTAVDVPYGSTPLTDAVFLTVDGLVIDGTTGKLIATDVATPGGVFVDGNNQWVIPLSVRTTTPTLFRVDQYGYTYDYAAKNTPAGSTAVAYSYFRTPDNKLVDGQTGTVLANDIDTWGWIFTDAKKDYALPLRKTDGTTSFILNGTETATVGVPANSRPIGNSSFLTADGRLIRGKDGTIEATGVKAVGQIFLMLPNFTALVPLLKTDGSCVYLEDGVEKAAQGVPNGSQPVASTYFRTTDGRLIDGATATVTATNVDIWGQIWLEQYLGNQGNWDLPLRKTDGSFTLVRNASEIAAQNVPAGSIPATAAGFLAPNGDFLNGFGGTVERTGIATFGQTFLTSGNEAWRAYGARPQTC</sequence>
<dbReference type="EMBL" id="QDFT01000007">
    <property type="protein sequence ID" value="PVE77745.1"/>
    <property type="molecule type" value="Genomic_DNA"/>
</dbReference>
<dbReference type="Proteomes" id="UP000244649">
    <property type="component" value="Unassembled WGS sequence"/>
</dbReference>
<comment type="caution">
    <text evidence="1">The sequence shown here is derived from an EMBL/GenBank/DDBJ whole genome shotgun (WGS) entry which is preliminary data.</text>
</comment>
<reference evidence="1 2" key="1">
    <citation type="submission" date="2018-04" db="EMBL/GenBank/DDBJ databases">
        <authorList>
            <person name="Go L.Y."/>
            <person name="Mitchell J.A."/>
        </authorList>
    </citation>
    <scope>NUCLEOTIDE SEQUENCE [LARGE SCALE GENOMIC DNA]</scope>
    <source>
        <strain evidence="1 2">TPD7010</strain>
    </source>
</reference>
<name>A0A2T7WUL2_MICTE</name>
<accession>A0A2T7WUL2</accession>
<evidence type="ECO:0008006" key="3">
    <source>
        <dbReference type="Google" id="ProtNLM"/>
    </source>
</evidence>
<dbReference type="AlphaFoldDB" id="A0A2T7WUL2"/>
<protein>
    <recommendedName>
        <fullName evidence="3">Big-1 domain-containing protein</fullName>
    </recommendedName>
</protein>
<organism evidence="1 2">
    <name type="scientific">Microbacterium testaceum</name>
    <name type="common">Aureobacterium testaceum</name>
    <name type="synonym">Brevibacterium testaceum</name>
    <dbReference type="NCBI Taxonomy" id="2033"/>
    <lineage>
        <taxon>Bacteria</taxon>
        <taxon>Bacillati</taxon>
        <taxon>Actinomycetota</taxon>
        <taxon>Actinomycetes</taxon>
        <taxon>Micrococcales</taxon>
        <taxon>Microbacteriaceae</taxon>
        <taxon>Microbacterium</taxon>
    </lineage>
</organism>
<evidence type="ECO:0000313" key="1">
    <source>
        <dbReference type="EMBL" id="PVE77745.1"/>
    </source>
</evidence>
<gene>
    <name evidence="1" type="ORF">DC432_04595</name>
</gene>